<accession>A0A0C3S8E0</accession>
<evidence type="ECO:0000313" key="1">
    <source>
        <dbReference type="EMBL" id="KIP07312.1"/>
    </source>
</evidence>
<name>A0A0C3S8E0_PHLG1</name>
<dbReference type="HOGENOM" id="CLU_033167_0_0_1"/>
<organism evidence="1 2">
    <name type="scientific">Phlebiopsis gigantea (strain 11061_1 CR5-6)</name>
    <name type="common">White-rot fungus</name>
    <name type="synonym">Peniophora gigantea</name>
    <dbReference type="NCBI Taxonomy" id="745531"/>
    <lineage>
        <taxon>Eukaryota</taxon>
        <taxon>Fungi</taxon>
        <taxon>Dikarya</taxon>
        <taxon>Basidiomycota</taxon>
        <taxon>Agaricomycotina</taxon>
        <taxon>Agaricomycetes</taxon>
        <taxon>Polyporales</taxon>
        <taxon>Phanerochaetaceae</taxon>
        <taxon>Phlebiopsis</taxon>
    </lineage>
</organism>
<dbReference type="EMBL" id="KN840500">
    <property type="protein sequence ID" value="KIP07312.1"/>
    <property type="molecule type" value="Genomic_DNA"/>
</dbReference>
<gene>
    <name evidence="1" type="ORF">PHLGIDRAFT_512737</name>
</gene>
<protein>
    <submittedName>
        <fullName evidence="1">Uncharacterized protein</fullName>
    </submittedName>
</protein>
<proteinExistence type="predicted"/>
<dbReference type="AlphaFoldDB" id="A0A0C3S8E0"/>
<dbReference type="Proteomes" id="UP000053257">
    <property type="component" value="Unassembled WGS sequence"/>
</dbReference>
<evidence type="ECO:0000313" key="2">
    <source>
        <dbReference type="Proteomes" id="UP000053257"/>
    </source>
</evidence>
<reference evidence="1 2" key="1">
    <citation type="journal article" date="2014" name="PLoS Genet.">
        <title>Analysis of the Phlebiopsis gigantea genome, transcriptome and secretome provides insight into its pioneer colonization strategies of wood.</title>
        <authorList>
            <person name="Hori C."/>
            <person name="Ishida T."/>
            <person name="Igarashi K."/>
            <person name="Samejima M."/>
            <person name="Suzuki H."/>
            <person name="Master E."/>
            <person name="Ferreira P."/>
            <person name="Ruiz-Duenas F.J."/>
            <person name="Held B."/>
            <person name="Canessa P."/>
            <person name="Larrondo L.F."/>
            <person name="Schmoll M."/>
            <person name="Druzhinina I.S."/>
            <person name="Kubicek C.P."/>
            <person name="Gaskell J.A."/>
            <person name="Kersten P."/>
            <person name="St John F."/>
            <person name="Glasner J."/>
            <person name="Sabat G."/>
            <person name="Splinter BonDurant S."/>
            <person name="Syed K."/>
            <person name="Yadav J."/>
            <person name="Mgbeahuruike A.C."/>
            <person name="Kovalchuk A."/>
            <person name="Asiegbu F.O."/>
            <person name="Lackner G."/>
            <person name="Hoffmeister D."/>
            <person name="Rencoret J."/>
            <person name="Gutierrez A."/>
            <person name="Sun H."/>
            <person name="Lindquist E."/>
            <person name="Barry K."/>
            <person name="Riley R."/>
            <person name="Grigoriev I.V."/>
            <person name="Henrissat B."/>
            <person name="Kues U."/>
            <person name="Berka R.M."/>
            <person name="Martinez A.T."/>
            <person name="Covert S.F."/>
            <person name="Blanchette R.A."/>
            <person name="Cullen D."/>
        </authorList>
    </citation>
    <scope>NUCLEOTIDE SEQUENCE [LARGE SCALE GENOMIC DNA]</scope>
    <source>
        <strain evidence="1 2">11061_1 CR5-6</strain>
    </source>
</reference>
<keyword evidence="2" id="KW-1185">Reference proteome</keyword>
<sequence>MPGPRHWVSPPTRREITLLIFSLTIFVLSYNLETSLRVVGVNPAKLSNSYLGVSCAVLQDPGFEKDGRRPKAWRDDLEQLIVGDWAWEDGQIAGVDRGEVGLVGVGTTQRTIYNFGTQKKAGRSATRVDPGVGTTKGASANEQFTRWGEDAPRSKAIAHAGYTILDNVYILNGSFYLVTDDPDSLPRLSAIASSTINPSHPPRPQDWRILSPLQANETLGQFGGRIKWTTWLSTDPADAQDPYTLFSLYRTHSYLATAYQQTVISSSGLRIISPDRSNMGLGDVQGVPPPVRLWFPRIPTFSSPHVPAPEGSGENAHPPQRTRSYNGMHPMFLKAAFPTTELMYAEDWKDYADMHVPFVLERVVLADRGAAERNRDDWTLRWSPELARSGVGVGDELRKRQGSEDGLPAWAAPVVGFDVPEGWWTPVRQAVTSYLGVPAEREKRRKPVVTFVSMQEEPYEAGAHIRSEDHPGLVDGLKKLERDGVISEFHVLHGNGSKEVWDERLKIVSKTDIMLGAFGHNLADSVFLPAPLPGSQTTTPAPLLMEFYPAGSFLKDRELAMRTLGMRYMAWWESRYVPFATTEALALTSRCTEKLAARHYHLSWASGLDRAHG</sequence>
<dbReference type="STRING" id="745531.A0A0C3S8E0"/>
<dbReference type="OrthoDB" id="529273at2759"/>